<reference evidence="4 5" key="1">
    <citation type="journal article" date="2011" name="Genome Res.">
        <title>Phylogeny-wide analysis of social amoeba genomes highlights ancient origins for complex intercellular communication.</title>
        <authorList>
            <person name="Heidel A.J."/>
            <person name="Lawal H.M."/>
            <person name="Felder M."/>
            <person name="Schilde C."/>
            <person name="Helps N.R."/>
            <person name="Tunggal B."/>
            <person name="Rivero F."/>
            <person name="John U."/>
            <person name="Schleicher M."/>
            <person name="Eichinger L."/>
            <person name="Platzer M."/>
            <person name="Noegel A.A."/>
            <person name="Schaap P."/>
            <person name="Gloeckner G."/>
        </authorList>
    </citation>
    <scope>NUCLEOTIDE SEQUENCE [LARGE SCALE GENOMIC DNA]</scope>
    <source>
        <strain evidence="5">ATCC 26659 / Pp 5 / PN500</strain>
    </source>
</reference>
<dbReference type="RefSeq" id="XP_020433501.1">
    <property type="nucleotide sequence ID" value="XM_020576252.1"/>
</dbReference>
<dbReference type="Proteomes" id="UP000001396">
    <property type="component" value="Unassembled WGS sequence"/>
</dbReference>
<feature type="domain" description="SWIM-type" evidence="3">
    <location>
        <begin position="47"/>
        <end position="81"/>
    </location>
</feature>
<gene>
    <name evidence="4" type="ORF">PPL_05367</name>
</gene>
<dbReference type="FunCoup" id="D3B9Z6">
    <property type="interactions" value="169"/>
</dbReference>
<feature type="region of interest" description="Disordered" evidence="2">
    <location>
        <begin position="116"/>
        <end position="158"/>
    </location>
</feature>
<dbReference type="PROSITE" id="PS50966">
    <property type="entry name" value="ZF_SWIM"/>
    <property type="match status" value="1"/>
</dbReference>
<evidence type="ECO:0000256" key="2">
    <source>
        <dbReference type="SAM" id="MobiDB-lite"/>
    </source>
</evidence>
<organism evidence="4 5">
    <name type="scientific">Heterostelium pallidum (strain ATCC 26659 / Pp 5 / PN500)</name>
    <name type="common">Cellular slime mold</name>
    <name type="synonym">Polysphondylium pallidum</name>
    <dbReference type="NCBI Taxonomy" id="670386"/>
    <lineage>
        <taxon>Eukaryota</taxon>
        <taxon>Amoebozoa</taxon>
        <taxon>Evosea</taxon>
        <taxon>Eumycetozoa</taxon>
        <taxon>Dictyostelia</taxon>
        <taxon>Acytosteliales</taxon>
        <taxon>Acytosteliaceae</taxon>
        <taxon>Heterostelium</taxon>
    </lineage>
</organism>
<dbReference type="AlphaFoldDB" id="D3B9Z6"/>
<dbReference type="InParanoid" id="D3B9Z6"/>
<evidence type="ECO:0000259" key="3">
    <source>
        <dbReference type="PROSITE" id="PS50966"/>
    </source>
</evidence>
<sequence>MVHTLKELTLQQCSELGEGLNTYGEPKILKCGFTHVEARILGTQGYYRVTISVINGRVVTDCTCDMGGSCKHVRETGKAMYHRLRTMNINQLTPQRQYKESLLQKSRDELVDLLMEKWREENDEDEEEEEEEEEDSVEDYEYYHDEDEEQQNNKRQRY</sequence>
<accession>D3B9Z6</accession>
<dbReference type="GO" id="GO:0008270">
    <property type="term" value="F:zinc ion binding"/>
    <property type="evidence" value="ECO:0007669"/>
    <property type="project" value="UniProtKB-KW"/>
</dbReference>
<keyword evidence="1" id="KW-0863">Zinc-finger</keyword>
<dbReference type="EMBL" id="ADBJ01000025">
    <property type="protein sequence ID" value="EFA81383.1"/>
    <property type="molecule type" value="Genomic_DNA"/>
</dbReference>
<keyword evidence="1" id="KW-0479">Metal-binding</keyword>
<dbReference type="GeneID" id="31360852"/>
<dbReference type="InterPro" id="IPR007527">
    <property type="entry name" value="Znf_SWIM"/>
</dbReference>
<dbReference type="OMA" id="RSVAIMM"/>
<comment type="caution">
    <text evidence="4">The sequence shown here is derived from an EMBL/GenBank/DDBJ whole genome shotgun (WGS) entry which is preliminary data.</text>
</comment>
<feature type="compositionally biased region" description="Acidic residues" evidence="2">
    <location>
        <begin position="121"/>
        <end position="150"/>
    </location>
</feature>
<protein>
    <recommendedName>
        <fullName evidence="3">SWIM-type domain-containing protein</fullName>
    </recommendedName>
</protein>
<evidence type="ECO:0000313" key="5">
    <source>
        <dbReference type="Proteomes" id="UP000001396"/>
    </source>
</evidence>
<proteinExistence type="predicted"/>
<name>D3B9Z6_HETP5</name>
<evidence type="ECO:0000313" key="4">
    <source>
        <dbReference type="EMBL" id="EFA81383.1"/>
    </source>
</evidence>
<keyword evidence="1" id="KW-0862">Zinc</keyword>
<evidence type="ECO:0000256" key="1">
    <source>
        <dbReference type="PROSITE-ProRule" id="PRU00325"/>
    </source>
</evidence>
<keyword evidence="5" id="KW-1185">Reference proteome</keyword>